<reference evidence="1" key="1">
    <citation type="journal article" date="2022" name="bioRxiv">
        <title>Sequencing and chromosome-scale assembly of the giantPleurodeles waltlgenome.</title>
        <authorList>
            <person name="Brown T."/>
            <person name="Elewa A."/>
            <person name="Iarovenko S."/>
            <person name="Subramanian E."/>
            <person name="Araus A.J."/>
            <person name="Petzold A."/>
            <person name="Susuki M."/>
            <person name="Suzuki K.-i.T."/>
            <person name="Hayashi T."/>
            <person name="Toyoda A."/>
            <person name="Oliveira C."/>
            <person name="Osipova E."/>
            <person name="Leigh N.D."/>
            <person name="Simon A."/>
            <person name="Yun M.H."/>
        </authorList>
    </citation>
    <scope>NUCLEOTIDE SEQUENCE</scope>
    <source>
        <strain evidence="1">20211129_DDA</strain>
        <tissue evidence="1">Liver</tissue>
    </source>
</reference>
<dbReference type="EMBL" id="JANPWB010000001">
    <property type="protein sequence ID" value="KAJ1216583.1"/>
    <property type="molecule type" value="Genomic_DNA"/>
</dbReference>
<dbReference type="AlphaFoldDB" id="A0AAV7WTV0"/>
<comment type="caution">
    <text evidence="1">The sequence shown here is derived from an EMBL/GenBank/DDBJ whole genome shotgun (WGS) entry which is preliminary data.</text>
</comment>
<name>A0AAV7WTV0_PLEWA</name>
<proteinExistence type="predicted"/>
<keyword evidence="2" id="KW-1185">Reference proteome</keyword>
<protein>
    <submittedName>
        <fullName evidence="1">Uncharacterized protein</fullName>
    </submittedName>
</protein>
<organism evidence="1 2">
    <name type="scientific">Pleurodeles waltl</name>
    <name type="common">Iberian ribbed newt</name>
    <dbReference type="NCBI Taxonomy" id="8319"/>
    <lineage>
        <taxon>Eukaryota</taxon>
        <taxon>Metazoa</taxon>
        <taxon>Chordata</taxon>
        <taxon>Craniata</taxon>
        <taxon>Vertebrata</taxon>
        <taxon>Euteleostomi</taxon>
        <taxon>Amphibia</taxon>
        <taxon>Batrachia</taxon>
        <taxon>Caudata</taxon>
        <taxon>Salamandroidea</taxon>
        <taxon>Salamandridae</taxon>
        <taxon>Pleurodelinae</taxon>
        <taxon>Pleurodeles</taxon>
    </lineage>
</organism>
<gene>
    <name evidence="1" type="ORF">NDU88_004184</name>
</gene>
<dbReference type="Proteomes" id="UP001066276">
    <property type="component" value="Chromosome 1_1"/>
</dbReference>
<accession>A0AAV7WTV0</accession>
<evidence type="ECO:0000313" key="2">
    <source>
        <dbReference type="Proteomes" id="UP001066276"/>
    </source>
</evidence>
<evidence type="ECO:0000313" key="1">
    <source>
        <dbReference type="EMBL" id="KAJ1216583.1"/>
    </source>
</evidence>
<sequence length="122" mass="14163">MCVREESRAAVEAGERWPGLRWGDFYGLHKHEINCSLQIPCSRCHFTAYFMWRRAVELNHPKRSPFRVPHALMFGAPLRMQSNRDAFMHAQRSRSHEAGFRCSVFCCVCVREESRASEVSSS</sequence>